<evidence type="ECO:0000256" key="2">
    <source>
        <dbReference type="ARBA" id="ARBA00009810"/>
    </source>
</evidence>
<keyword evidence="4 11" id="KW-1134">Transmembrane beta strand</keyword>
<dbReference type="InterPro" id="IPR039426">
    <property type="entry name" value="TonB-dep_rcpt-like"/>
</dbReference>
<evidence type="ECO:0000256" key="7">
    <source>
        <dbReference type="ARBA" id="ARBA00023077"/>
    </source>
</evidence>
<feature type="signal peptide" evidence="14">
    <location>
        <begin position="1"/>
        <end position="28"/>
    </location>
</feature>
<evidence type="ECO:0000256" key="6">
    <source>
        <dbReference type="ARBA" id="ARBA00022729"/>
    </source>
</evidence>
<keyword evidence="10 11" id="KW-0998">Cell outer membrane</keyword>
<keyword evidence="3 11" id="KW-0813">Transport</keyword>
<dbReference type="NCBIfam" id="TIGR01785">
    <property type="entry name" value="TonB-hemin"/>
    <property type="match status" value="1"/>
</dbReference>
<feature type="chain" id="PRO_5028834901" evidence="14">
    <location>
        <begin position="29"/>
        <end position="1079"/>
    </location>
</feature>
<dbReference type="InterPro" id="IPR037066">
    <property type="entry name" value="Plug_dom_sf"/>
</dbReference>
<keyword evidence="5 11" id="KW-0812">Transmembrane</keyword>
<dbReference type="GO" id="GO:0015232">
    <property type="term" value="F:heme transmembrane transporter activity"/>
    <property type="evidence" value="ECO:0007669"/>
    <property type="project" value="InterPro"/>
</dbReference>
<dbReference type="Pfam" id="PF07715">
    <property type="entry name" value="Plug"/>
    <property type="match status" value="1"/>
</dbReference>
<dbReference type="Gene3D" id="2.170.130.10">
    <property type="entry name" value="TonB-dependent receptor, plug domain"/>
    <property type="match status" value="1"/>
</dbReference>
<keyword evidence="8 11" id="KW-0472">Membrane</keyword>
<evidence type="ECO:0000256" key="5">
    <source>
        <dbReference type="ARBA" id="ARBA00022692"/>
    </source>
</evidence>
<dbReference type="InterPro" id="IPR000531">
    <property type="entry name" value="Beta-barrel_TonB"/>
</dbReference>
<dbReference type="GO" id="GO:0044718">
    <property type="term" value="P:siderophore transmembrane transport"/>
    <property type="evidence" value="ECO:0007669"/>
    <property type="project" value="TreeGrafter"/>
</dbReference>
<dbReference type="GO" id="GO:0009279">
    <property type="term" value="C:cell outer membrane"/>
    <property type="evidence" value="ECO:0007669"/>
    <property type="project" value="UniProtKB-SubCell"/>
</dbReference>
<evidence type="ECO:0000256" key="13">
    <source>
        <dbReference type="RuleBase" id="RU003357"/>
    </source>
</evidence>
<keyword evidence="6 14" id="KW-0732">Signal</keyword>
<dbReference type="Gene3D" id="2.40.170.20">
    <property type="entry name" value="TonB-dependent receptor, beta-barrel domain"/>
    <property type="match status" value="1"/>
</dbReference>
<evidence type="ECO:0000256" key="12">
    <source>
        <dbReference type="PROSITE-ProRule" id="PRU10144"/>
    </source>
</evidence>
<evidence type="ECO:0000256" key="9">
    <source>
        <dbReference type="ARBA" id="ARBA00023170"/>
    </source>
</evidence>
<dbReference type="EMBL" id="CADILE010000013">
    <property type="protein sequence ID" value="CAB3899062.1"/>
    <property type="molecule type" value="Genomic_DNA"/>
</dbReference>
<evidence type="ECO:0000256" key="10">
    <source>
        <dbReference type="ARBA" id="ARBA00023237"/>
    </source>
</evidence>
<feature type="domain" description="TonB-dependent receptor-like beta-barrel" evidence="15">
    <location>
        <begin position="750"/>
        <end position="1048"/>
    </location>
</feature>
<dbReference type="InterPro" id="IPR010949">
    <property type="entry name" value="TonB_Hb/transfer/lactofer_rcpt"/>
</dbReference>
<keyword evidence="9" id="KW-0675">Receptor</keyword>
<dbReference type="PANTHER" id="PTHR30069">
    <property type="entry name" value="TONB-DEPENDENT OUTER MEMBRANE RECEPTOR"/>
    <property type="match status" value="1"/>
</dbReference>
<evidence type="ECO:0000259" key="16">
    <source>
        <dbReference type="Pfam" id="PF07715"/>
    </source>
</evidence>
<dbReference type="Pfam" id="PF00593">
    <property type="entry name" value="TonB_dep_Rec_b-barrel"/>
    <property type="match status" value="1"/>
</dbReference>
<dbReference type="InterPro" id="IPR036942">
    <property type="entry name" value="Beta-barrel_TonB_sf"/>
</dbReference>
<proteinExistence type="inferred from homology"/>
<evidence type="ECO:0000256" key="4">
    <source>
        <dbReference type="ARBA" id="ARBA00022452"/>
    </source>
</evidence>
<dbReference type="Gene3D" id="3.55.50.30">
    <property type="match status" value="1"/>
</dbReference>
<name>A0A6S7E811_9BURK</name>
<dbReference type="Proteomes" id="UP000494122">
    <property type="component" value="Unassembled WGS sequence"/>
</dbReference>
<dbReference type="PANTHER" id="PTHR30069:SF41">
    <property type="entry name" value="HEME_HEMOPEXIN UTILIZATION PROTEIN C"/>
    <property type="match status" value="1"/>
</dbReference>
<organism evidence="17 18">
    <name type="scientific">Achromobacter ruhlandii</name>
    <dbReference type="NCBI Taxonomy" id="72557"/>
    <lineage>
        <taxon>Bacteria</taxon>
        <taxon>Pseudomonadati</taxon>
        <taxon>Pseudomonadota</taxon>
        <taxon>Betaproteobacteria</taxon>
        <taxon>Burkholderiales</taxon>
        <taxon>Alcaligenaceae</taxon>
        <taxon>Achromobacter</taxon>
    </lineage>
</organism>
<dbReference type="GO" id="GO:0015344">
    <property type="term" value="F:siderophore uptake transmembrane transporter activity"/>
    <property type="evidence" value="ECO:0007669"/>
    <property type="project" value="TreeGrafter"/>
</dbReference>
<dbReference type="SUPFAM" id="SSF56935">
    <property type="entry name" value="Porins"/>
    <property type="match status" value="1"/>
</dbReference>
<accession>A0A6S7E811</accession>
<evidence type="ECO:0000313" key="17">
    <source>
        <dbReference type="EMBL" id="CAB3899062.1"/>
    </source>
</evidence>
<evidence type="ECO:0000256" key="3">
    <source>
        <dbReference type="ARBA" id="ARBA00022448"/>
    </source>
</evidence>
<keyword evidence="7 13" id="KW-0798">TonB box</keyword>
<gene>
    <name evidence="17" type="primary">btuB_4</name>
    <name evidence="17" type="ORF">LMG3328_04197</name>
</gene>
<sequence>MKSRQLKFRIVGRMLAAGALTLPCVSVAQTQERAAGMAEPADRQDDDRQRTFVFDIPAQAMAQAVLAFARQAGVDLYMSDVDLSAYTSVELKGSFNLETGLTRLLGNSPIGYRYRRTAGAVRPNVQLVDNGPGARARVYSMAPVVVRGNDVTERVYQAPRAVSIVTREEMDRVPVRHAAELIQDTPGVASAVNRQNPGLSINIRGMQDFGRVNMMIDGMRQDFVQNGHMQRNGEMYVDSELLSEAVVERGVVRGVHGTGAMAGSVDFRTLDFGDVLREGRDIGLKLRGTSGMGYQGNGVNFIGSAAGAARAGENLEVMAAVSRRSIGDYRFGLRGGQSDWNKEVVRDSDGRRSKVEFNDVKFAAQEQDSSLFKARWKLNDASSLQLSYVGTRVNYSYTAESVLASPDNSGSPWRKLGASKAQSDSFALDYKLKPADNPWLDLNVKLYAVDTRVSNYTEPNYPKVLTPGGGSWITDPVAIREAIHFEHWKSDGTGKCETDNGGYVSDYTTDICSQYGVGKETRLRTRTHGVQVDNTSRFLLGTNSLLSAHYGIEYFSDRATSSQRWNNQGREVRPFGAEGKDSLNPRGRRNMGSIFANLKLEDDFYTVSAGVRYERYWVKGKTHMPGTGPYHQTSLRTAEKSLCRYTHNLPGEVDKAEVYGEGCRIARGGDLAALKAWWDSDPAYSYYKALRDRVPDPKNPGRFIYPYRRDPDTGEIVYSKVPTRRPINLSHRKFEDQFIDAWWDDQPTTYEYDVDRSGGKLLPSLSASIRPTRWLELYGSWGKSWRPPAINELMMAGGHPTEGFETIVPNPFLKPETAQTWEVGANAIFSDVMAQGDNLSLKVGYFDTRADNYLFSSMMGLLPGSGTSPGSYFPLLGTTFFTNNLTRTRFRGIELEGRYDAGFVYGAVSYTHYLGRPNKFCENVYPLGSGPNKYDVPKSDGSYPKPHDEALEAGYDSWQAWADAWTSCGNFVFNSAIAKPVDKGMVLVGARLLERKLDTGVRFNYSGEGWYNRDTGGAQVWFKYTTWDWYASYQANDNVKFMAAVENITNRMYVEGYSDALARTFAPGRAVTVGMEVRF</sequence>
<protein>
    <submittedName>
        <fullName evidence="17">Vitamin B12 transporter BtuB</fullName>
    </submittedName>
</protein>
<evidence type="ECO:0000313" key="18">
    <source>
        <dbReference type="Proteomes" id="UP000494122"/>
    </source>
</evidence>
<evidence type="ECO:0000256" key="11">
    <source>
        <dbReference type="PROSITE-ProRule" id="PRU01360"/>
    </source>
</evidence>
<evidence type="ECO:0000259" key="15">
    <source>
        <dbReference type="Pfam" id="PF00593"/>
    </source>
</evidence>
<dbReference type="PROSITE" id="PS01156">
    <property type="entry name" value="TONB_DEPENDENT_REC_2"/>
    <property type="match status" value="1"/>
</dbReference>
<dbReference type="InterPro" id="IPR011276">
    <property type="entry name" value="TonB_haem/Hb_rcpt"/>
</dbReference>
<dbReference type="InterPro" id="IPR012910">
    <property type="entry name" value="Plug_dom"/>
</dbReference>
<dbReference type="NCBIfam" id="TIGR01786">
    <property type="entry name" value="TonB-hemlactrns"/>
    <property type="match status" value="1"/>
</dbReference>
<evidence type="ECO:0000256" key="8">
    <source>
        <dbReference type="ARBA" id="ARBA00023136"/>
    </source>
</evidence>
<dbReference type="AlphaFoldDB" id="A0A6S7E811"/>
<evidence type="ECO:0000256" key="14">
    <source>
        <dbReference type="SAM" id="SignalP"/>
    </source>
</evidence>
<comment type="subcellular location">
    <subcellularLocation>
        <location evidence="1 11">Cell outer membrane</location>
        <topology evidence="1 11">Multi-pass membrane protein</topology>
    </subcellularLocation>
</comment>
<dbReference type="InterPro" id="IPR010917">
    <property type="entry name" value="TonB_rcpt_CS"/>
</dbReference>
<reference evidence="17 18" key="1">
    <citation type="submission" date="2020-04" db="EMBL/GenBank/DDBJ databases">
        <authorList>
            <person name="De Canck E."/>
        </authorList>
    </citation>
    <scope>NUCLEOTIDE SEQUENCE [LARGE SCALE GENOMIC DNA]</scope>
    <source>
        <strain evidence="17 18">LMG 3328</strain>
    </source>
</reference>
<feature type="domain" description="TonB-dependent receptor plug" evidence="16">
    <location>
        <begin position="156"/>
        <end position="263"/>
    </location>
</feature>
<dbReference type="PROSITE" id="PS52016">
    <property type="entry name" value="TONB_DEPENDENT_REC_3"/>
    <property type="match status" value="1"/>
</dbReference>
<feature type="short sequence motif" description="TonB C-terminal box" evidence="12">
    <location>
        <begin position="1062"/>
        <end position="1079"/>
    </location>
</feature>
<evidence type="ECO:0000256" key="1">
    <source>
        <dbReference type="ARBA" id="ARBA00004571"/>
    </source>
</evidence>
<comment type="similarity">
    <text evidence="2 11 13">Belongs to the TonB-dependent receptor family.</text>
</comment>